<name>A0A516H7N1_9PROT</name>
<gene>
    <name evidence="2" type="ORF">FNB15_15730</name>
</gene>
<sequence length="114" mass="13291">MWRGWKQRCPRCGQGRMYGRYLKVNDTCSSCGLELAGHRADDAPPYFTILIVAHIIVPLMLMFEQRLQPPEWQHMALWPPLTVLLCLWLLPRIKGVLIGLQWARRMHGFGNEPH</sequence>
<feature type="transmembrane region" description="Helical" evidence="1">
    <location>
        <begin position="43"/>
        <end position="63"/>
    </location>
</feature>
<organism evidence="2 3">
    <name type="scientific">Ferrovibrio terrae</name>
    <dbReference type="NCBI Taxonomy" id="2594003"/>
    <lineage>
        <taxon>Bacteria</taxon>
        <taxon>Pseudomonadati</taxon>
        <taxon>Pseudomonadota</taxon>
        <taxon>Alphaproteobacteria</taxon>
        <taxon>Rhodospirillales</taxon>
        <taxon>Rhodospirillaceae</taxon>
        <taxon>Ferrovibrio</taxon>
    </lineage>
</organism>
<dbReference type="AlphaFoldDB" id="A0A516H7N1"/>
<reference evidence="2 3" key="1">
    <citation type="submission" date="2019-07" db="EMBL/GenBank/DDBJ databases">
        <title>Genome sequencing for Ferrovibrio sp. K5.</title>
        <authorList>
            <person name="Park S.-J."/>
        </authorList>
    </citation>
    <scope>NUCLEOTIDE SEQUENCE [LARGE SCALE GENOMIC DNA]</scope>
    <source>
        <strain evidence="2 3">K5</strain>
    </source>
</reference>
<proteinExistence type="predicted"/>
<keyword evidence="3" id="KW-1185">Reference proteome</keyword>
<evidence type="ECO:0000256" key="1">
    <source>
        <dbReference type="SAM" id="Phobius"/>
    </source>
</evidence>
<dbReference type="InterPro" id="IPR009325">
    <property type="entry name" value="DUF983"/>
</dbReference>
<protein>
    <submittedName>
        <fullName evidence="2">DUF983 domain-containing protein</fullName>
    </submittedName>
</protein>
<dbReference type="Pfam" id="PF06170">
    <property type="entry name" value="DUF983"/>
    <property type="match status" value="1"/>
</dbReference>
<dbReference type="Proteomes" id="UP000317496">
    <property type="component" value="Chromosome"/>
</dbReference>
<evidence type="ECO:0000313" key="2">
    <source>
        <dbReference type="EMBL" id="QDO99784.1"/>
    </source>
</evidence>
<keyword evidence="1" id="KW-0812">Transmembrane</keyword>
<dbReference type="OrthoDB" id="9799456at2"/>
<dbReference type="KEGG" id="fer:FNB15_15730"/>
<evidence type="ECO:0000313" key="3">
    <source>
        <dbReference type="Proteomes" id="UP000317496"/>
    </source>
</evidence>
<keyword evidence="1" id="KW-0472">Membrane</keyword>
<feature type="transmembrane region" description="Helical" evidence="1">
    <location>
        <begin position="75"/>
        <end position="93"/>
    </location>
</feature>
<dbReference type="EMBL" id="CP041636">
    <property type="protein sequence ID" value="QDO99784.1"/>
    <property type="molecule type" value="Genomic_DNA"/>
</dbReference>
<accession>A0A516H7N1</accession>
<keyword evidence="1" id="KW-1133">Transmembrane helix</keyword>